<evidence type="ECO:0000256" key="2">
    <source>
        <dbReference type="ARBA" id="ARBA00023015"/>
    </source>
</evidence>
<keyword evidence="9" id="KW-1185">Reference proteome</keyword>
<accession>W2RSZ9</accession>
<dbReference type="InterPro" id="IPR036864">
    <property type="entry name" value="Zn2-C6_fun-type_DNA-bd_sf"/>
</dbReference>
<dbReference type="GO" id="GO:0008270">
    <property type="term" value="F:zinc ion binding"/>
    <property type="evidence" value="ECO:0007669"/>
    <property type="project" value="InterPro"/>
</dbReference>
<sequence length="701" mass="78050">MRDLKPKGELPSTPIGLQKPGHTSGVKATKSRNGCQRCKARRLKCDEAKPKCKRCTEKGISCPGYARDFKWSSKYEVLRTPTDPPSSQSATTEPPPMPTPPFPEPSLNEFGHSGLDDFSTSVIDFSGEQRGELGMSQPMLRPKSELSDGLAEPLLDELGLQFHGFDQPLMQANTGSNPYFFDDVFASSNMLLPTFQAMDDSMLPATTQPSADQLLEAVGGDEEVIEEVDQNVGTSIVPASRRARNTSSSSAHTPEDLLRWYYRMTPTQYSDTDLVDHYFSQVCRLYALFDSTKNPFRALVGHNWDSSGSISLAIQSMSCAHLANSNPAMERIGLNKQRQARISIHNDLQLWRSGSISADRVLLAILLLGPTTSWHNASDIGLEHLNIARELINAKLSQQRQPSDEKARSLEQFFLHAMIYWEMMIAFVDSKDNVFSADPDALEASLQQLNLNTDGPPSTPPQEVVKPHPWTGIAPHVQMLFAEVGRIMRRRVNNAHGPLATESEQRWAAAVENALKAAEIPTSAFVLGSEDQNTPEDHLVQLAEAYRCAGLLQIYHVFPSVLTARLQDGDDENPITPTTESMDDYRIALAIHTLELVEALPISSGTSCLHPILVLTAGSELRYGTTSPLPGFLDQQTDQRIVVARDFAEQRLLDLANRLPKKPYLRMLDIMKETWLQMDMFGTPTHWMQVMYERGWETIMG</sequence>
<keyword evidence="2" id="KW-0805">Transcription regulation</keyword>
<dbReference type="InterPro" id="IPR021858">
    <property type="entry name" value="Fun_TF"/>
</dbReference>
<name>W2RSZ9_CYPE1</name>
<dbReference type="AlphaFoldDB" id="W2RSZ9"/>
<feature type="region of interest" description="Disordered" evidence="6">
    <location>
        <begin position="1"/>
        <end position="33"/>
    </location>
</feature>
<dbReference type="STRING" id="1220924.W2RSZ9"/>
<evidence type="ECO:0000256" key="4">
    <source>
        <dbReference type="ARBA" id="ARBA00023163"/>
    </source>
</evidence>
<dbReference type="GO" id="GO:0045944">
    <property type="term" value="P:positive regulation of transcription by RNA polymerase II"/>
    <property type="evidence" value="ECO:0007669"/>
    <property type="project" value="TreeGrafter"/>
</dbReference>
<dbReference type="InterPro" id="IPR001138">
    <property type="entry name" value="Zn2Cys6_DnaBD"/>
</dbReference>
<dbReference type="EMBL" id="KB822721">
    <property type="protein sequence ID" value="ETN39425.1"/>
    <property type="molecule type" value="Genomic_DNA"/>
</dbReference>
<dbReference type="PROSITE" id="PS50048">
    <property type="entry name" value="ZN2_CY6_FUNGAL_2"/>
    <property type="match status" value="1"/>
</dbReference>
<feature type="compositionally biased region" description="Pro residues" evidence="6">
    <location>
        <begin position="93"/>
        <end position="104"/>
    </location>
</feature>
<comment type="subcellular location">
    <subcellularLocation>
        <location evidence="1">Nucleus</location>
    </subcellularLocation>
</comment>
<dbReference type="VEuPathDB" id="FungiDB:HMPREF1541_05648"/>
<evidence type="ECO:0000256" key="3">
    <source>
        <dbReference type="ARBA" id="ARBA00023125"/>
    </source>
</evidence>
<evidence type="ECO:0000256" key="1">
    <source>
        <dbReference type="ARBA" id="ARBA00004123"/>
    </source>
</evidence>
<dbReference type="SMART" id="SM00066">
    <property type="entry name" value="GAL4"/>
    <property type="match status" value="1"/>
</dbReference>
<evidence type="ECO:0000313" key="9">
    <source>
        <dbReference type="Proteomes" id="UP000030752"/>
    </source>
</evidence>
<evidence type="ECO:0000256" key="6">
    <source>
        <dbReference type="SAM" id="MobiDB-lite"/>
    </source>
</evidence>
<organism evidence="8 9">
    <name type="scientific">Cyphellophora europaea (strain CBS 101466)</name>
    <name type="common">Phialophora europaea</name>
    <dbReference type="NCBI Taxonomy" id="1220924"/>
    <lineage>
        <taxon>Eukaryota</taxon>
        <taxon>Fungi</taxon>
        <taxon>Dikarya</taxon>
        <taxon>Ascomycota</taxon>
        <taxon>Pezizomycotina</taxon>
        <taxon>Eurotiomycetes</taxon>
        <taxon>Chaetothyriomycetidae</taxon>
        <taxon>Chaetothyriales</taxon>
        <taxon>Cyphellophoraceae</taxon>
        <taxon>Cyphellophora</taxon>
    </lineage>
</organism>
<dbReference type="HOGENOM" id="CLU_014597_0_0_1"/>
<dbReference type="PANTHER" id="PTHR37534">
    <property type="entry name" value="TRANSCRIPTIONAL ACTIVATOR PROTEIN UGA3"/>
    <property type="match status" value="1"/>
</dbReference>
<dbReference type="eggNOG" id="ENOG502SIMT">
    <property type="taxonomic scope" value="Eukaryota"/>
</dbReference>
<proteinExistence type="predicted"/>
<keyword evidence="4" id="KW-0804">Transcription</keyword>
<keyword evidence="5" id="KW-0539">Nucleus</keyword>
<dbReference type="Pfam" id="PF11951">
    <property type="entry name" value="Fungal_trans_2"/>
    <property type="match status" value="1"/>
</dbReference>
<dbReference type="GO" id="GO:0000981">
    <property type="term" value="F:DNA-binding transcription factor activity, RNA polymerase II-specific"/>
    <property type="evidence" value="ECO:0007669"/>
    <property type="project" value="InterPro"/>
</dbReference>
<evidence type="ECO:0000259" key="7">
    <source>
        <dbReference type="PROSITE" id="PS50048"/>
    </source>
</evidence>
<dbReference type="Proteomes" id="UP000030752">
    <property type="component" value="Unassembled WGS sequence"/>
</dbReference>
<dbReference type="RefSeq" id="XP_008718210.1">
    <property type="nucleotide sequence ID" value="XM_008719988.1"/>
</dbReference>
<dbReference type="CDD" id="cd00067">
    <property type="entry name" value="GAL4"/>
    <property type="match status" value="1"/>
</dbReference>
<dbReference type="GO" id="GO:0000976">
    <property type="term" value="F:transcription cis-regulatory region binding"/>
    <property type="evidence" value="ECO:0007669"/>
    <property type="project" value="TreeGrafter"/>
</dbReference>
<dbReference type="GeneID" id="19972987"/>
<dbReference type="OrthoDB" id="4835445at2759"/>
<evidence type="ECO:0000256" key="5">
    <source>
        <dbReference type="ARBA" id="ARBA00023242"/>
    </source>
</evidence>
<reference evidence="8 9" key="1">
    <citation type="submission" date="2013-03" db="EMBL/GenBank/DDBJ databases">
        <title>The Genome Sequence of Phialophora europaea CBS 101466.</title>
        <authorList>
            <consortium name="The Broad Institute Genomics Platform"/>
            <person name="Cuomo C."/>
            <person name="de Hoog S."/>
            <person name="Gorbushina A."/>
            <person name="Walker B."/>
            <person name="Young S.K."/>
            <person name="Zeng Q."/>
            <person name="Gargeya S."/>
            <person name="Fitzgerald M."/>
            <person name="Haas B."/>
            <person name="Abouelleil A."/>
            <person name="Allen A.W."/>
            <person name="Alvarado L."/>
            <person name="Arachchi H.M."/>
            <person name="Berlin A.M."/>
            <person name="Chapman S.B."/>
            <person name="Gainer-Dewar J."/>
            <person name="Goldberg J."/>
            <person name="Griggs A."/>
            <person name="Gujja S."/>
            <person name="Hansen M."/>
            <person name="Howarth C."/>
            <person name="Imamovic A."/>
            <person name="Ireland A."/>
            <person name="Larimer J."/>
            <person name="McCowan C."/>
            <person name="Murphy C."/>
            <person name="Pearson M."/>
            <person name="Poon T.W."/>
            <person name="Priest M."/>
            <person name="Roberts A."/>
            <person name="Saif S."/>
            <person name="Shea T."/>
            <person name="Sisk P."/>
            <person name="Sykes S."/>
            <person name="Wortman J."/>
            <person name="Nusbaum C."/>
            <person name="Birren B."/>
        </authorList>
    </citation>
    <scope>NUCLEOTIDE SEQUENCE [LARGE SCALE GENOMIC DNA]</scope>
    <source>
        <strain evidence="8 9">CBS 101466</strain>
    </source>
</reference>
<dbReference type="PROSITE" id="PS00463">
    <property type="entry name" value="ZN2_CY6_FUNGAL_1"/>
    <property type="match status" value="1"/>
</dbReference>
<evidence type="ECO:0000313" key="8">
    <source>
        <dbReference type="EMBL" id="ETN39425.1"/>
    </source>
</evidence>
<dbReference type="SUPFAM" id="SSF57701">
    <property type="entry name" value="Zn2/Cys6 DNA-binding domain"/>
    <property type="match status" value="1"/>
</dbReference>
<dbReference type="Pfam" id="PF00172">
    <property type="entry name" value="Zn_clus"/>
    <property type="match status" value="1"/>
</dbReference>
<dbReference type="InParanoid" id="W2RSZ9"/>
<gene>
    <name evidence="8" type="ORF">HMPREF1541_05648</name>
</gene>
<feature type="region of interest" description="Disordered" evidence="6">
    <location>
        <begin position="78"/>
        <end position="111"/>
    </location>
</feature>
<keyword evidence="3" id="KW-0238">DNA-binding</keyword>
<dbReference type="Gene3D" id="4.10.240.10">
    <property type="entry name" value="Zn(2)-C6 fungal-type DNA-binding domain"/>
    <property type="match status" value="1"/>
</dbReference>
<dbReference type="PANTHER" id="PTHR37534:SF11">
    <property type="entry name" value="ZN(II)2CYS6 TRANSCRIPTION FACTOR (EUROFUNG)"/>
    <property type="match status" value="1"/>
</dbReference>
<feature type="domain" description="Zn(2)-C6 fungal-type" evidence="7">
    <location>
        <begin position="34"/>
        <end position="62"/>
    </location>
</feature>
<protein>
    <recommendedName>
        <fullName evidence="7">Zn(2)-C6 fungal-type domain-containing protein</fullName>
    </recommendedName>
</protein>
<dbReference type="GO" id="GO:0005634">
    <property type="term" value="C:nucleus"/>
    <property type="evidence" value="ECO:0007669"/>
    <property type="project" value="UniProtKB-SubCell"/>
</dbReference>